<dbReference type="AlphaFoldDB" id="A0A8T1R2H3"/>
<evidence type="ECO:0000313" key="3">
    <source>
        <dbReference type="EMBL" id="KAG6721880.1"/>
    </source>
</evidence>
<feature type="compositionally biased region" description="Polar residues" evidence="1">
    <location>
        <begin position="30"/>
        <end position="41"/>
    </location>
</feature>
<feature type="region of interest" description="Disordered" evidence="1">
    <location>
        <begin position="21"/>
        <end position="77"/>
    </location>
</feature>
<dbReference type="Proteomes" id="UP000811609">
    <property type="component" value="Chromosome 3"/>
</dbReference>
<reference evidence="3" key="2">
    <citation type="submission" date="2021-01" db="EMBL/GenBank/DDBJ databases">
        <authorList>
            <person name="Lovell J.T."/>
            <person name="Bentley N."/>
            <person name="Bhattarai G."/>
            <person name="Jenkins J.W."/>
            <person name="Sreedasyam A."/>
            <person name="Alarcon Y."/>
            <person name="Bock C."/>
            <person name="Boston L."/>
            <person name="Carlson J."/>
            <person name="Cervantes K."/>
            <person name="Clermont K."/>
            <person name="Krom N."/>
            <person name="Kubenka K."/>
            <person name="Mamidi S."/>
            <person name="Mattison C."/>
            <person name="Monteros M."/>
            <person name="Pisani C."/>
            <person name="Plott C."/>
            <person name="Rajasekar S."/>
            <person name="Rhein H.S."/>
            <person name="Rohla C."/>
            <person name="Song M."/>
            <person name="Hilaire R.S."/>
            <person name="Shu S."/>
            <person name="Wells L."/>
            <person name="Wang X."/>
            <person name="Webber J."/>
            <person name="Heerema R.J."/>
            <person name="Klein P."/>
            <person name="Conner P."/>
            <person name="Grauke L."/>
            <person name="Grimwood J."/>
            <person name="Schmutz J."/>
            <person name="Randall J.J."/>
        </authorList>
    </citation>
    <scope>NUCLEOTIDE SEQUENCE</scope>
    <source>
        <tissue evidence="3">Leaf</tissue>
    </source>
</reference>
<dbReference type="OrthoDB" id="995609at2759"/>
<gene>
    <name evidence="2" type="ORF">CIPAW_03G137500</name>
    <name evidence="3" type="ORF">I3842_03G134200</name>
</gene>
<dbReference type="EMBL" id="CM031811">
    <property type="protein sequence ID" value="KAG6660907.1"/>
    <property type="molecule type" value="Genomic_DNA"/>
</dbReference>
<accession>A0A8T1R2H3</accession>
<name>A0A8T1R2H3_CARIL</name>
<dbReference type="PANTHER" id="PTHR34950">
    <property type="entry name" value="OS04G0457400 PROTEIN"/>
    <property type="match status" value="1"/>
</dbReference>
<sequence>MSIGASCAAVYLMKKRQEEKLKRMEEKRGSSTIAGGESSSGIEMMRKVGGSTVLGRISKRVHPGPQNSAGKQPDDHA</sequence>
<dbReference type="EMBL" id="CM031827">
    <property type="protein sequence ID" value="KAG6721880.1"/>
    <property type="molecule type" value="Genomic_DNA"/>
</dbReference>
<evidence type="ECO:0000313" key="4">
    <source>
        <dbReference type="Proteomes" id="UP000811609"/>
    </source>
</evidence>
<organism evidence="2 4">
    <name type="scientific">Carya illinoinensis</name>
    <name type="common">Pecan</name>
    <dbReference type="NCBI Taxonomy" id="32201"/>
    <lineage>
        <taxon>Eukaryota</taxon>
        <taxon>Viridiplantae</taxon>
        <taxon>Streptophyta</taxon>
        <taxon>Embryophyta</taxon>
        <taxon>Tracheophyta</taxon>
        <taxon>Spermatophyta</taxon>
        <taxon>Magnoliopsida</taxon>
        <taxon>eudicotyledons</taxon>
        <taxon>Gunneridae</taxon>
        <taxon>Pentapetalae</taxon>
        <taxon>rosids</taxon>
        <taxon>fabids</taxon>
        <taxon>Fagales</taxon>
        <taxon>Juglandaceae</taxon>
        <taxon>Carya</taxon>
    </lineage>
</organism>
<dbReference type="PANTHER" id="PTHR34950:SF2">
    <property type="entry name" value="OS10G0364900 PROTEIN"/>
    <property type="match status" value="1"/>
</dbReference>
<evidence type="ECO:0000313" key="2">
    <source>
        <dbReference type="EMBL" id="KAG6660907.1"/>
    </source>
</evidence>
<reference evidence="2" key="1">
    <citation type="submission" date="2020-12" db="EMBL/GenBank/DDBJ databases">
        <title>WGS assembly of Carya illinoinensis cv. Pawnee.</title>
        <authorList>
            <person name="Platts A."/>
            <person name="Shu S."/>
            <person name="Wright S."/>
            <person name="Barry K."/>
            <person name="Edger P."/>
            <person name="Pires J.C."/>
            <person name="Schmutz J."/>
        </authorList>
    </citation>
    <scope>NUCLEOTIDE SEQUENCE</scope>
    <source>
        <tissue evidence="2">Leaf</tissue>
    </source>
</reference>
<proteinExistence type="predicted"/>
<keyword evidence="4" id="KW-1185">Reference proteome</keyword>
<evidence type="ECO:0000256" key="1">
    <source>
        <dbReference type="SAM" id="MobiDB-lite"/>
    </source>
</evidence>
<protein>
    <submittedName>
        <fullName evidence="2">Uncharacterized protein</fullName>
    </submittedName>
</protein>
<comment type="caution">
    <text evidence="2">The sequence shown here is derived from an EMBL/GenBank/DDBJ whole genome shotgun (WGS) entry which is preliminary data.</text>
</comment>
<dbReference type="Proteomes" id="UP000811246">
    <property type="component" value="Chromosome 3"/>
</dbReference>